<proteinExistence type="predicted"/>
<sequence length="357" mass="39586">MAGPEWPSLEQCLEKHLPPADLREVKRILYGKETRKLDLPDRAFEAASEGEFELQGYAFEAAEEQLRPAQTVRVGLVQSRTPLPADAPVAKQVAAAHRRMEAIVEVAAMCGVNIICFQEAWTMPFFFCTREKLPWTEFAESAEDGPTTRFCQKLAKKHDMVVVSPILERDTEHGDVLWNTAVVISSSGAVLGKTRKNHIPRVGDFNESSYYMEGNLGHPVFQTRFGRIAVNICFGRHHPLNWLMYSINGAEIIFNPSATTGALSESLWPIEARNAAIANHCFTCAINRVGEEHFPNEFTSGDGKKGMCHEFPWWLQLSGPHFPLLCPCRVCPSDCVCSLGTSEGMTPLSLVAHSVGA</sequence>
<dbReference type="Pfam" id="PF00795">
    <property type="entry name" value="CN_hydrolase"/>
    <property type="match status" value="1"/>
</dbReference>
<name>A0A9L0JL36_EQUAS</name>
<evidence type="ECO:0000256" key="1">
    <source>
        <dbReference type="ARBA" id="ARBA00022801"/>
    </source>
</evidence>
<dbReference type="AlphaFoldDB" id="A0A9L0JL36"/>
<keyword evidence="1" id="KW-0378">Hydrolase</keyword>
<dbReference type="PANTHER" id="PTHR43674:SF2">
    <property type="entry name" value="BETA-UREIDOPROPIONASE"/>
    <property type="match status" value="1"/>
</dbReference>
<dbReference type="GeneTree" id="ENSGT00390000004906"/>
<protein>
    <submittedName>
        <fullName evidence="3">Beta-ureidopropionase 1</fullName>
    </submittedName>
</protein>
<organism evidence="3 4">
    <name type="scientific">Equus asinus</name>
    <name type="common">Donkey</name>
    <name type="synonym">Equus africanus asinus</name>
    <dbReference type="NCBI Taxonomy" id="9793"/>
    <lineage>
        <taxon>Eukaryota</taxon>
        <taxon>Metazoa</taxon>
        <taxon>Chordata</taxon>
        <taxon>Craniata</taxon>
        <taxon>Vertebrata</taxon>
        <taxon>Euteleostomi</taxon>
        <taxon>Mammalia</taxon>
        <taxon>Eutheria</taxon>
        <taxon>Laurasiatheria</taxon>
        <taxon>Perissodactyla</taxon>
        <taxon>Equidae</taxon>
        <taxon>Equus</taxon>
    </lineage>
</organism>
<dbReference type="SUPFAM" id="SSF56317">
    <property type="entry name" value="Carbon-nitrogen hydrolase"/>
    <property type="match status" value="1"/>
</dbReference>
<gene>
    <name evidence="3" type="primary">UPB1</name>
</gene>
<dbReference type="InterPro" id="IPR036526">
    <property type="entry name" value="C-N_Hydrolase_sf"/>
</dbReference>
<reference evidence="3 4" key="1">
    <citation type="journal article" date="2020" name="Nat. Commun.">
        <title>Donkey genomes provide new insights into domestication and selection for coat color.</title>
        <authorList>
            <person name="Wang"/>
            <person name="C."/>
            <person name="Li"/>
            <person name="H."/>
            <person name="Guo"/>
            <person name="Y."/>
            <person name="Huang"/>
            <person name="J."/>
            <person name="Sun"/>
            <person name="Y."/>
            <person name="Min"/>
            <person name="J."/>
            <person name="Wang"/>
            <person name="J."/>
            <person name="Fang"/>
            <person name="X."/>
            <person name="Zhao"/>
            <person name="Z."/>
            <person name="Wang"/>
            <person name="S."/>
            <person name="Zhang"/>
            <person name="Y."/>
            <person name="Liu"/>
            <person name="Q."/>
            <person name="Jiang"/>
            <person name="Q."/>
            <person name="Wang"/>
            <person name="X."/>
            <person name="Guo"/>
            <person name="Y."/>
            <person name="Yang"/>
            <person name="C."/>
            <person name="Wang"/>
            <person name="Y."/>
            <person name="Tian"/>
            <person name="F."/>
            <person name="Zhuang"/>
            <person name="G."/>
            <person name="Fan"/>
            <person name="Y."/>
            <person name="Gao"/>
            <person name="Q."/>
            <person name="Li"/>
            <person name="Y."/>
            <person name="Ju"/>
            <person name="Z."/>
            <person name="Li"/>
            <person name="J."/>
            <person name="Li"/>
            <person name="R."/>
            <person name="Hou"/>
            <person name="M."/>
            <person name="Yang"/>
            <person name="G."/>
            <person name="Liu"/>
            <person name="G."/>
            <person name="Liu"/>
            <person name="W."/>
            <person name="Guo"/>
            <person name="J."/>
            <person name="Pan"/>
            <person name="S."/>
            <person name="Fan"/>
            <person name="G."/>
            <person name="Zhang"/>
            <person name="W."/>
            <person name="Zhang"/>
            <person name="R."/>
            <person name="Yu"/>
            <person name="J."/>
            <person name="Zhang"/>
            <person name="X."/>
            <person name="Yin"/>
            <person name="Q."/>
            <person name="Ji"/>
            <person name="C."/>
            <person name="Jin"/>
            <person name="Y."/>
            <person name="Yue"/>
            <person name="G."/>
            <person name="Liu"/>
            <person name="M."/>
            <person name="Xu"/>
            <person name="J."/>
            <person name="Liu"/>
            <person name="S."/>
            <person name="Jordana"/>
            <person name="J."/>
            <person name="Noce"/>
            <person name="A."/>
            <person name="Amills"/>
            <person name="M."/>
            <person name="Wu"/>
            <person name="D.D."/>
            <person name="Li"/>
            <person name="S."/>
            <person name="Zhou"/>
            <person name="X. and Zhong"/>
            <person name="J."/>
        </authorList>
    </citation>
    <scope>NUCLEOTIDE SEQUENCE [LARGE SCALE GENOMIC DNA]</scope>
</reference>
<keyword evidence="4" id="KW-1185">Reference proteome</keyword>
<dbReference type="Ensembl" id="ENSEAST00005071599.1">
    <property type="protein sequence ID" value="ENSEASP00005054046.1"/>
    <property type="gene ID" value="ENSEASG00005000128.2"/>
</dbReference>
<dbReference type="PROSITE" id="PS50263">
    <property type="entry name" value="CN_HYDROLASE"/>
    <property type="match status" value="1"/>
</dbReference>
<dbReference type="InterPro" id="IPR003010">
    <property type="entry name" value="C-N_Hydrolase"/>
</dbReference>
<dbReference type="GO" id="GO:0033396">
    <property type="term" value="P:beta-alanine biosynthetic process via 3-ureidopropionate"/>
    <property type="evidence" value="ECO:0007669"/>
    <property type="project" value="TreeGrafter"/>
</dbReference>
<evidence type="ECO:0000259" key="2">
    <source>
        <dbReference type="PROSITE" id="PS50263"/>
    </source>
</evidence>
<reference evidence="3" key="3">
    <citation type="submission" date="2025-09" db="UniProtKB">
        <authorList>
            <consortium name="Ensembl"/>
        </authorList>
    </citation>
    <scope>IDENTIFICATION</scope>
</reference>
<dbReference type="InterPro" id="IPR050345">
    <property type="entry name" value="Aliph_Amidase/BUP"/>
</dbReference>
<reference evidence="3" key="2">
    <citation type="submission" date="2025-08" db="UniProtKB">
        <authorList>
            <consortium name="Ensembl"/>
        </authorList>
    </citation>
    <scope>IDENTIFICATION</scope>
</reference>
<dbReference type="PANTHER" id="PTHR43674">
    <property type="entry name" value="NITRILASE C965.09-RELATED"/>
    <property type="match status" value="1"/>
</dbReference>
<dbReference type="Gene3D" id="3.60.110.10">
    <property type="entry name" value="Carbon-nitrogen hydrolase"/>
    <property type="match status" value="1"/>
</dbReference>
<evidence type="ECO:0000313" key="4">
    <source>
        <dbReference type="Proteomes" id="UP000694387"/>
    </source>
</evidence>
<accession>A0A9L0JL36</accession>
<dbReference type="GO" id="GO:0003837">
    <property type="term" value="F:beta-ureidopropionase activity"/>
    <property type="evidence" value="ECO:0007669"/>
    <property type="project" value="TreeGrafter"/>
</dbReference>
<dbReference type="Proteomes" id="UP000694387">
    <property type="component" value="Chromosome 8"/>
</dbReference>
<evidence type="ECO:0000313" key="3">
    <source>
        <dbReference type="Ensembl" id="ENSEASP00005054046.1"/>
    </source>
</evidence>
<feature type="domain" description="CN hydrolase" evidence="2">
    <location>
        <begin position="72"/>
        <end position="332"/>
    </location>
</feature>